<name>A0ABU9ZZY2_9HYPH</name>
<comment type="caution">
    <text evidence="4">The sequence shown here is derived from an EMBL/GenBank/DDBJ whole genome shotgun (WGS) entry which is preliminary data.</text>
</comment>
<feature type="compositionally biased region" description="Basic and acidic residues" evidence="1">
    <location>
        <begin position="45"/>
        <end position="54"/>
    </location>
</feature>
<dbReference type="Pfam" id="PF03713">
    <property type="entry name" value="DUF305"/>
    <property type="match status" value="1"/>
</dbReference>
<reference evidence="4 5" key="1">
    <citation type="journal article" date="2023" name="PLoS ONE">
        <title>Complete genome assembly of Hawai'i environmental nontuberculous mycobacteria reveals unexpected co-isolation with methylobacteria.</title>
        <authorList>
            <person name="Hendrix J."/>
            <person name="Epperson L.E."/>
            <person name="Tong E.I."/>
            <person name="Chan Y.L."/>
            <person name="Hasan N.A."/>
            <person name="Dawrs S.N."/>
            <person name="Norton G.J."/>
            <person name="Virdi R."/>
            <person name="Crooks J.L."/>
            <person name="Chan E.D."/>
            <person name="Honda J.R."/>
            <person name="Strong M."/>
        </authorList>
    </citation>
    <scope>NUCLEOTIDE SEQUENCE [LARGE SCALE GENOMIC DNA]</scope>
    <source>
        <strain evidence="4 5">NJH_HI04-1</strain>
    </source>
</reference>
<dbReference type="EMBL" id="JAQYXP010000003">
    <property type="protein sequence ID" value="MEN3236766.1"/>
    <property type="molecule type" value="Genomic_DNA"/>
</dbReference>
<evidence type="ECO:0000259" key="3">
    <source>
        <dbReference type="Pfam" id="PF03713"/>
    </source>
</evidence>
<organism evidence="4 5">
    <name type="scientific">Methylobacterium ajmalii</name>
    <dbReference type="NCBI Taxonomy" id="2738439"/>
    <lineage>
        <taxon>Bacteria</taxon>
        <taxon>Pseudomonadati</taxon>
        <taxon>Pseudomonadota</taxon>
        <taxon>Alphaproteobacteria</taxon>
        <taxon>Hyphomicrobiales</taxon>
        <taxon>Methylobacteriaceae</taxon>
        <taxon>Methylobacterium</taxon>
    </lineage>
</organism>
<feature type="chain" id="PRO_5045334526" evidence="2">
    <location>
        <begin position="24"/>
        <end position="133"/>
    </location>
</feature>
<evidence type="ECO:0000256" key="1">
    <source>
        <dbReference type="SAM" id="MobiDB-lite"/>
    </source>
</evidence>
<dbReference type="InterPro" id="IPR005183">
    <property type="entry name" value="DUF305_CopM-like"/>
</dbReference>
<evidence type="ECO:0000313" key="4">
    <source>
        <dbReference type="EMBL" id="MEN3236766.1"/>
    </source>
</evidence>
<dbReference type="RefSeq" id="WP_346013290.1">
    <property type="nucleotide sequence ID" value="NZ_JAQYXP010000003.1"/>
</dbReference>
<proteinExistence type="predicted"/>
<keyword evidence="5" id="KW-1185">Reference proteome</keyword>
<dbReference type="PANTHER" id="PTHR36933">
    <property type="entry name" value="SLL0788 PROTEIN"/>
    <property type="match status" value="1"/>
</dbReference>
<feature type="domain" description="DUF305" evidence="3">
    <location>
        <begin position="45"/>
        <end position="128"/>
    </location>
</feature>
<protein>
    <submittedName>
        <fullName evidence="4">DUF305 domain-containing protein</fullName>
    </submittedName>
</protein>
<sequence>MARLRTLAVLALLSAGLAGPAAAQGTHDHGSMSGKDMGPMSSMKPDPKDNASTKDFKAAGRAMMKDMDVPYTGNADVDFRTHMIPHHKGAVEMAKIALRHAKDPATKAMAQKIIDDQTTEISDMEAWLKKNAK</sequence>
<keyword evidence="2" id="KW-0732">Signal</keyword>
<feature type="region of interest" description="Disordered" evidence="1">
    <location>
        <begin position="20"/>
        <end position="54"/>
    </location>
</feature>
<dbReference type="InterPro" id="IPR012347">
    <property type="entry name" value="Ferritin-like"/>
</dbReference>
<dbReference type="Gene3D" id="1.20.1260.10">
    <property type="match status" value="1"/>
</dbReference>
<feature type="signal peptide" evidence="2">
    <location>
        <begin position="1"/>
        <end position="23"/>
    </location>
</feature>
<dbReference type="Proteomes" id="UP001407347">
    <property type="component" value="Unassembled WGS sequence"/>
</dbReference>
<evidence type="ECO:0000313" key="5">
    <source>
        <dbReference type="Proteomes" id="UP001407347"/>
    </source>
</evidence>
<evidence type="ECO:0000256" key="2">
    <source>
        <dbReference type="SAM" id="SignalP"/>
    </source>
</evidence>
<accession>A0ABU9ZZY2</accession>
<gene>
    <name evidence="4" type="ORF">PUR29_24910</name>
</gene>
<dbReference type="PANTHER" id="PTHR36933:SF1">
    <property type="entry name" value="SLL0788 PROTEIN"/>
    <property type="match status" value="1"/>
</dbReference>